<feature type="compositionally biased region" description="Basic and acidic residues" evidence="1">
    <location>
        <begin position="11"/>
        <end position="22"/>
    </location>
</feature>
<evidence type="ECO:0000313" key="4">
    <source>
        <dbReference type="Proteomes" id="UP000183760"/>
    </source>
</evidence>
<dbReference type="STRING" id="1334629.MFUL124B02_01500"/>
<proteinExistence type="predicted"/>
<comment type="caution">
    <text evidence="2">The sequence shown here is derived from an EMBL/GenBank/DDBJ whole genome shotgun (WGS) entry which is preliminary data.</text>
</comment>
<dbReference type="AlphaFoldDB" id="A0A511T2L3"/>
<gene>
    <name evidence="2" type="ORF">MFU01_28900</name>
    <name evidence="3" type="ORF">SAMN05443572_101121</name>
</gene>
<organism evidence="2 5">
    <name type="scientific">Myxococcus fulvus</name>
    <dbReference type="NCBI Taxonomy" id="33"/>
    <lineage>
        <taxon>Bacteria</taxon>
        <taxon>Pseudomonadati</taxon>
        <taxon>Myxococcota</taxon>
        <taxon>Myxococcia</taxon>
        <taxon>Myxococcales</taxon>
        <taxon>Cystobacterineae</taxon>
        <taxon>Myxococcaceae</taxon>
        <taxon>Myxococcus</taxon>
    </lineage>
</organism>
<evidence type="ECO:0000256" key="1">
    <source>
        <dbReference type="SAM" id="MobiDB-lite"/>
    </source>
</evidence>
<keyword evidence="4" id="KW-1185">Reference proteome</keyword>
<dbReference type="EMBL" id="FOIB01000001">
    <property type="protein sequence ID" value="SES77688.1"/>
    <property type="molecule type" value="Genomic_DNA"/>
</dbReference>
<protein>
    <submittedName>
        <fullName evidence="2">Uncharacterized protein</fullName>
    </submittedName>
</protein>
<dbReference type="RefSeq" id="WP_170300444.1">
    <property type="nucleotide sequence ID" value="NZ_BJXR01000025.1"/>
</dbReference>
<reference evidence="2 5" key="2">
    <citation type="submission" date="2019-07" db="EMBL/GenBank/DDBJ databases">
        <title>Whole genome shotgun sequence of Myxococcus fulvus NBRC 100333.</title>
        <authorList>
            <person name="Hosoyama A."/>
            <person name="Uohara A."/>
            <person name="Ohji S."/>
            <person name="Ichikawa N."/>
        </authorList>
    </citation>
    <scope>NUCLEOTIDE SEQUENCE [LARGE SCALE GENOMIC DNA]</scope>
    <source>
        <strain evidence="2 5">NBRC 100333</strain>
    </source>
</reference>
<evidence type="ECO:0000313" key="5">
    <source>
        <dbReference type="Proteomes" id="UP000321514"/>
    </source>
</evidence>
<name>A0A511T2L3_MYXFU</name>
<reference evidence="3 4" key="1">
    <citation type="submission" date="2016-10" db="EMBL/GenBank/DDBJ databases">
        <authorList>
            <person name="Varghese N."/>
            <person name="Submissions S."/>
        </authorList>
    </citation>
    <scope>NUCLEOTIDE SEQUENCE [LARGE SCALE GENOMIC DNA]</scope>
    <source>
        <strain evidence="3 4">DSM 16525</strain>
    </source>
</reference>
<evidence type="ECO:0000313" key="3">
    <source>
        <dbReference type="EMBL" id="SES77688.1"/>
    </source>
</evidence>
<dbReference type="EMBL" id="BJXR01000025">
    <property type="protein sequence ID" value="GEN07853.1"/>
    <property type="molecule type" value="Genomic_DNA"/>
</dbReference>
<dbReference type="Proteomes" id="UP000183760">
    <property type="component" value="Unassembled WGS sequence"/>
</dbReference>
<accession>A0A511T2L3</accession>
<dbReference type="Proteomes" id="UP000321514">
    <property type="component" value="Unassembled WGS sequence"/>
</dbReference>
<sequence length="53" mass="5827">MTRKDIHRRRELFITELGERPKPPGTGKPGGPKPITTMAVGEESKPPDSGTRD</sequence>
<feature type="region of interest" description="Disordered" evidence="1">
    <location>
        <begin position="1"/>
        <end position="53"/>
    </location>
</feature>
<feature type="compositionally biased region" description="Basic and acidic residues" evidence="1">
    <location>
        <begin position="42"/>
        <end position="53"/>
    </location>
</feature>
<feature type="compositionally biased region" description="Basic residues" evidence="1">
    <location>
        <begin position="1"/>
        <end position="10"/>
    </location>
</feature>
<evidence type="ECO:0000313" key="2">
    <source>
        <dbReference type="EMBL" id="GEN07853.1"/>
    </source>
</evidence>